<reference evidence="2 3" key="1">
    <citation type="submission" date="2019-03" db="EMBL/GenBank/DDBJ databases">
        <title>Genomic Encyclopedia of Type Strains, Phase IV (KMG-IV): sequencing the most valuable type-strain genomes for metagenomic binning, comparative biology and taxonomic classification.</title>
        <authorList>
            <person name="Goeker M."/>
        </authorList>
    </citation>
    <scope>NUCLEOTIDE SEQUENCE [LARGE SCALE GENOMIC DNA]</scope>
    <source>
        <strain evidence="2 3">DSM 102969</strain>
    </source>
</reference>
<organism evidence="2 3">
    <name type="scientific">Oharaeibacter diazotrophicus</name>
    <dbReference type="NCBI Taxonomy" id="1920512"/>
    <lineage>
        <taxon>Bacteria</taxon>
        <taxon>Pseudomonadati</taxon>
        <taxon>Pseudomonadota</taxon>
        <taxon>Alphaproteobacteria</taxon>
        <taxon>Hyphomicrobiales</taxon>
        <taxon>Pleomorphomonadaceae</taxon>
        <taxon>Oharaeibacter</taxon>
    </lineage>
</organism>
<sequence>MTVLIAPAILNHMVEEHPERLDAVFHALADPTRRAMLLRLGQGEASVGDLAAPHPMSLAAASKHVRVLEEAGLIRREVRGRVHVCRLDAAPMHAGREWIRHFERFWTERLDTLAALLAAEDAERGGHDGST</sequence>
<dbReference type="InterPro" id="IPR036390">
    <property type="entry name" value="WH_DNA-bd_sf"/>
</dbReference>
<evidence type="ECO:0000259" key="1">
    <source>
        <dbReference type="PROSITE" id="PS50987"/>
    </source>
</evidence>
<dbReference type="InterPro" id="IPR001845">
    <property type="entry name" value="HTH_ArsR_DNA-bd_dom"/>
</dbReference>
<evidence type="ECO:0000313" key="2">
    <source>
        <dbReference type="EMBL" id="TDP87347.1"/>
    </source>
</evidence>
<feature type="domain" description="HTH arsR-type" evidence="1">
    <location>
        <begin position="13"/>
        <end position="109"/>
    </location>
</feature>
<dbReference type="Proteomes" id="UP000294547">
    <property type="component" value="Unassembled WGS sequence"/>
</dbReference>
<dbReference type="GO" id="GO:0003700">
    <property type="term" value="F:DNA-binding transcription factor activity"/>
    <property type="evidence" value="ECO:0007669"/>
    <property type="project" value="InterPro"/>
</dbReference>
<dbReference type="PANTHER" id="PTHR38600">
    <property type="entry name" value="TRANSCRIPTIONAL REGULATORY PROTEIN"/>
    <property type="match status" value="1"/>
</dbReference>
<proteinExistence type="predicted"/>
<keyword evidence="3" id="KW-1185">Reference proteome</keyword>
<comment type="caution">
    <text evidence="2">The sequence shown here is derived from an EMBL/GenBank/DDBJ whole genome shotgun (WGS) entry which is preliminary data.</text>
</comment>
<dbReference type="InterPro" id="IPR011991">
    <property type="entry name" value="ArsR-like_HTH"/>
</dbReference>
<dbReference type="SMART" id="SM00418">
    <property type="entry name" value="HTH_ARSR"/>
    <property type="match status" value="1"/>
</dbReference>
<dbReference type="Gene3D" id="1.10.10.10">
    <property type="entry name" value="Winged helix-like DNA-binding domain superfamily/Winged helix DNA-binding domain"/>
    <property type="match status" value="1"/>
</dbReference>
<protein>
    <submittedName>
        <fullName evidence="2">ArsR family transcriptional regulator</fullName>
    </submittedName>
</protein>
<dbReference type="PRINTS" id="PR00778">
    <property type="entry name" value="HTHARSR"/>
</dbReference>
<dbReference type="InterPro" id="IPR036388">
    <property type="entry name" value="WH-like_DNA-bd_sf"/>
</dbReference>
<dbReference type="PANTHER" id="PTHR38600:SF2">
    <property type="entry name" value="SLL0088 PROTEIN"/>
    <property type="match status" value="1"/>
</dbReference>
<dbReference type="CDD" id="cd00090">
    <property type="entry name" value="HTH_ARSR"/>
    <property type="match status" value="1"/>
</dbReference>
<dbReference type="NCBIfam" id="NF033788">
    <property type="entry name" value="HTH_metalloreg"/>
    <property type="match status" value="1"/>
</dbReference>
<evidence type="ECO:0000313" key="3">
    <source>
        <dbReference type="Proteomes" id="UP000294547"/>
    </source>
</evidence>
<dbReference type="Pfam" id="PF12840">
    <property type="entry name" value="HTH_20"/>
    <property type="match status" value="1"/>
</dbReference>
<dbReference type="EMBL" id="SNXY01000006">
    <property type="protein sequence ID" value="TDP87347.1"/>
    <property type="molecule type" value="Genomic_DNA"/>
</dbReference>
<gene>
    <name evidence="2" type="ORF">EDD54_1241</name>
</gene>
<dbReference type="AlphaFoldDB" id="A0A4R6RMS5"/>
<accession>A0A4R6RMS5</accession>
<dbReference type="SUPFAM" id="SSF46785">
    <property type="entry name" value="Winged helix' DNA-binding domain"/>
    <property type="match status" value="1"/>
</dbReference>
<name>A0A4R6RMS5_9HYPH</name>
<dbReference type="PROSITE" id="PS50987">
    <property type="entry name" value="HTH_ARSR_2"/>
    <property type="match status" value="1"/>
</dbReference>